<accession>A0A7G9YHK2</accession>
<sequence length="44" mass="5137">MWLGGGGREVAPRLSLEKHKKEQRSQIAIKKRQMKIIEHIQRNG</sequence>
<dbReference type="EMBL" id="MT631264">
    <property type="protein sequence ID" value="QNO47486.1"/>
    <property type="molecule type" value="Genomic_DNA"/>
</dbReference>
<protein>
    <submittedName>
        <fullName evidence="2">Uncharacterized protein</fullName>
    </submittedName>
</protein>
<organism evidence="2">
    <name type="scientific">Candidatus Methanogaster sp. ANME-2c ERB4</name>
    <dbReference type="NCBI Taxonomy" id="2759911"/>
    <lineage>
        <taxon>Archaea</taxon>
        <taxon>Methanobacteriati</taxon>
        <taxon>Methanobacteriota</taxon>
        <taxon>Stenosarchaea group</taxon>
        <taxon>Methanomicrobia</taxon>
        <taxon>Methanosarcinales</taxon>
        <taxon>ANME-2 cluster</taxon>
        <taxon>Candidatus Methanogasteraceae</taxon>
        <taxon>Candidatus Methanogaster</taxon>
    </lineage>
</organism>
<gene>
    <name evidence="2" type="ORF">MJFALNKJ_00019</name>
</gene>
<feature type="compositionally biased region" description="Basic and acidic residues" evidence="1">
    <location>
        <begin position="15"/>
        <end position="24"/>
    </location>
</feature>
<evidence type="ECO:0000256" key="1">
    <source>
        <dbReference type="SAM" id="MobiDB-lite"/>
    </source>
</evidence>
<feature type="region of interest" description="Disordered" evidence="1">
    <location>
        <begin position="1"/>
        <end position="30"/>
    </location>
</feature>
<evidence type="ECO:0000313" key="2">
    <source>
        <dbReference type="EMBL" id="QNO47486.1"/>
    </source>
</evidence>
<reference evidence="2" key="1">
    <citation type="submission" date="2020-06" db="EMBL/GenBank/DDBJ databases">
        <title>Unique genomic features of the anaerobic methanotrophic archaea.</title>
        <authorList>
            <person name="Chadwick G.L."/>
            <person name="Skennerton C.T."/>
            <person name="Laso-Perez R."/>
            <person name="Leu A.O."/>
            <person name="Speth D.R."/>
            <person name="Yu H."/>
            <person name="Morgan-Lang C."/>
            <person name="Hatzenpichler R."/>
            <person name="Goudeau D."/>
            <person name="Malmstrom R."/>
            <person name="Brazelton W.J."/>
            <person name="Woyke T."/>
            <person name="Hallam S.J."/>
            <person name="Tyson G.W."/>
            <person name="Wegener G."/>
            <person name="Boetius A."/>
            <person name="Orphan V."/>
        </authorList>
    </citation>
    <scope>NUCLEOTIDE SEQUENCE</scope>
</reference>
<dbReference type="AlphaFoldDB" id="A0A7G9YHK2"/>
<proteinExistence type="predicted"/>
<name>A0A7G9YHK2_9EURY</name>